<gene>
    <name evidence="1" type="ORF">H7U18_07045</name>
</gene>
<dbReference type="EMBL" id="JACLQZ010000001">
    <property type="protein sequence ID" value="MBC2872816.1"/>
    <property type="molecule type" value="Genomic_DNA"/>
</dbReference>
<dbReference type="Proteomes" id="UP000629923">
    <property type="component" value="Unassembled WGS sequence"/>
</dbReference>
<protein>
    <submittedName>
        <fullName evidence="1">FAD-binding oxidoreductase</fullName>
    </submittedName>
</protein>
<proteinExistence type="predicted"/>
<sequence length="72" mass="8282">MSTEPLSDELIERISPLRGAFSDIRPVINYYRVTRENRLLFGSATRFVEYTPNDFAARNRTLLAEVFPISGM</sequence>
<organism evidence="1 2">
    <name type="scientific">Klebsiella pneumoniae</name>
    <dbReference type="NCBI Taxonomy" id="573"/>
    <lineage>
        <taxon>Bacteria</taxon>
        <taxon>Pseudomonadati</taxon>
        <taxon>Pseudomonadota</taxon>
        <taxon>Gammaproteobacteria</taxon>
        <taxon>Enterobacterales</taxon>
        <taxon>Enterobacteriaceae</taxon>
        <taxon>Klebsiella/Raoultella group</taxon>
        <taxon>Klebsiella</taxon>
        <taxon>Klebsiella pneumoniae complex</taxon>
    </lineage>
</organism>
<reference evidence="1" key="1">
    <citation type="submission" date="2020-08" db="EMBL/GenBank/DDBJ databases">
        <title>Tigecycline and colistin resistance in Klebsiella pneumoniae.</title>
        <authorList>
            <person name="Ramesh N."/>
            <person name="Shanthini T."/>
            <person name="Prasanth M."/>
            <person name="Senthilkumar N."/>
            <person name="Meesala Krishna M."/>
            <person name="Guruswami G."/>
        </authorList>
    </citation>
    <scope>NUCLEOTIDE SEQUENCE</scope>
    <source>
        <strain evidence="1">SHM 84C</strain>
    </source>
</reference>
<name>A0A923J782_KLEPN</name>
<evidence type="ECO:0000313" key="2">
    <source>
        <dbReference type="Proteomes" id="UP000629923"/>
    </source>
</evidence>
<evidence type="ECO:0000313" key="1">
    <source>
        <dbReference type="EMBL" id="MBC2872816.1"/>
    </source>
</evidence>
<dbReference type="AlphaFoldDB" id="A0A923J782"/>
<comment type="caution">
    <text evidence="1">The sequence shown here is derived from an EMBL/GenBank/DDBJ whole genome shotgun (WGS) entry which is preliminary data.</text>
</comment>
<accession>A0A923J782</accession>